<name>A0A4U6U723_SETVI</name>
<dbReference type="OMA" id="ESMEMCE"/>
<evidence type="ECO:0000313" key="1">
    <source>
        <dbReference type="EMBL" id="TKW10315.1"/>
    </source>
</evidence>
<proteinExistence type="predicted"/>
<dbReference type="Proteomes" id="UP000298652">
    <property type="component" value="Chromosome 6"/>
</dbReference>
<organism evidence="1 2">
    <name type="scientific">Setaria viridis</name>
    <name type="common">Green bristlegrass</name>
    <name type="synonym">Setaria italica subsp. viridis</name>
    <dbReference type="NCBI Taxonomy" id="4556"/>
    <lineage>
        <taxon>Eukaryota</taxon>
        <taxon>Viridiplantae</taxon>
        <taxon>Streptophyta</taxon>
        <taxon>Embryophyta</taxon>
        <taxon>Tracheophyta</taxon>
        <taxon>Spermatophyta</taxon>
        <taxon>Magnoliopsida</taxon>
        <taxon>Liliopsida</taxon>
        <taxon>Poales</taxon>
        <taxon>Poaceae</taxon>
        <taxon>PACMAD clade</taxon>
        <taxon>Panicoideae</taxon>
        <taxon>Panicodae</taxon>
        <taxon>Paniceae</taxon>
        <taxon>Cenchrinae</taxon>
        <taxon>Setaria</taxon>
    </lineage>
</organism>
<accession>A0A4U6U723</accession>
<dbReference type="AlphaFoldDB" id="A0A4U6U723"/>
<protein>
    <recommendedName>
        <fullName evidence="3">Retrotransposon Copia-like N-terminal domain-containing protein</fullName>
    </recommendedName>
</protein>
<gene>
    <name evidence="1" type="ORF">SEVIR_6G155600v2</name>
</gene>
<dbReference type="Gramene" id="TKW10315">
    <property type="protein sequence ID" value="TKW10315"/>
    <property type="gene ID" value="SEVIR_6G155600v2"/>
</dbReference>
<keyword evidence="2" id="KW-1185">Reference proteome</keyword>
<evidence type="ECO:0000313" key="2">
    <source>
        <dbReference type="Proteomes" id="UP000298652"/>
    </source>
</evidence>
<reference evidence="1" key="1">
    <citation type="submission" date="2019-03" db="EMBL/GenBank/DDBJ databases">
        <title>WGS assembly of Setaria viridis.</title>
        <authorList>
            <person name="Huang P."/>
            <person name="Jenkins J."/>
            <person name="Grimwood J."/>
            <person name="Barry K."/>
            <person name="Healey A."/>
            <person name="Mamidi S."/>
            <person name="Sreedasyam A."/>
            <person name="Shu S."/>
            <person name="Feldman M."/>
            <person name="Wu J."/>
            <person name="Yu Y."/>
            <person name="Chen C."/>
            <person name="Johnson J."/>
            <person name="Rokhsar D."/>
            <person name="Baxter I."/>
            <person name="Schmutz J."/>
            <person name="Brutnell T."/>
            <person name="Kellogg E."/>
        </authorList>
    </citation>
    <scope>NUCLEOTIDE SEQUENCE [LARGE SCALE GENOMIC DNA]</scope>
</reference>
<dbReference type="EMBL" id="CM016557">
    <property type="protein sequence ID" value="TKW10315.1"/>
    <property type="molecule type" value="Genomic_DNA"/>
</dbReference>
<evidence type="ECO:0008006" key="3">
    <source>
        <dbReference type="Google" id="ProtNLM"/>
    </source>
</evidence>
<sequence length="209" mass="23760">MATFPINLLDGADGYLRWKESVLLLLHSVDVAYVLFDEPPSRAGGDGSQAAKWARDDGLCRGHILAVLSDRLLPVYVRHATGRALWQAVARTYEPDATSWELSFEELEFREDETLRERVARAESLAVATCRLPEPRDELVAYMVCSKLPDVAEDAIMQMKGDETSMDGLWRSAQAMERIRNDTQARVARREKEIMISGKWGHIVKKKRW</sequence>